<dbReference type="InterPro" id="IPR052557">
    <property type="entry name" value="CAP/Cytokinesis_protein"/>
</dbReference>
<feature type="region of interest" description="Disordered" evidence="3">
    <location>
        <begin position="279"/>
        <end position="304"/>
    </location>
</feature>
<feature type="compositionally biased region" description="Polar residues" evidence="3">
    <location>
        <begin position="284"/>
        <end position="293"/>
    </location>
</feature>
<feature type="region of interest" description="Disordered" evidence="3">
    <location>
        <begin position="1453"/>
        <end position="1507"/>
    </location>
</feature>
<feature type="region of interest" description="Disordered" evidence="3">
    <location>
        <begin position="764"/>
        <end position="794"/>
    </location>
</feature>
<evidence type="ECO:0000256" key="3">
    <source>
        <dbReference type="SAM" id="MobiDB-lite"/>
    </source>
</evidence>
<dbReference type="Proteomes" id="UP000827284">
    <property type="component" value="Unassembled WGS sequence"/>
</dbReference>
<reference evidence="5" key="1">
    <citation type="submission" date="2021-11" db="EMBL/GenBank/DDBJ databases">
        <authorList>
            <person name="Herlambang A."/>
            <person name="Guo Y."/>
            <person name="Takashima Y."/>
            <person name="Nishizawa T."/>
        </authorList>
    </citation>
    <scope>NUCLEOTIDE SEQUENCE</scope>
    <source>
        <strain evidence="5">E1425</strain>
    </source>
</reference>
<accession>A0A9P3HKC5</accession>
<dbReference type="Gene3D" id="2.30.30.40">
    <property type="entry name" value="SH3 Domains"/>
    <property type="match status" value="1"/>
</dbReference>
<feature type="compositionally biased region" description="Polar residues" evidence="3">
    <location>
        <begin position="556"/>
        <end position="587"/>
    </location>
</feature>
<reference evidence="5" key="2">
    <citation type="journal article" date="2022" name="Microbiol. Resour. Announc.">
        <title>Whole-Genome Sequence of Entomortierella parvispora E1425, a Mucoromycotan Fungus Associated with Burkholderiaceae-Related Endosymbiotic Bacteria.</title>
        <authorList>
            <person name="Herlambang A."/>
            <person name="Guo Y."/>
            <person name="Takashima Y."/>
            <person name="Narisawa K."/>
            <person name="Ohta H."/>
            <person name="Nishizawa T."/>
        </authorList>
    </citation>
    <scope>NUCLEOTIDE SEQUENCE</scope>
    <source>
        <strain evidence="5">E1425</strain>
    </source>
</reference>
<feature type="compositionally biased region" description="Polar residues" evidence="3">
    <location>
        <begin position="1474"/>
        <end position="1488"/>
    </location>
</feature>
<dbReference type="SMART" id="SM00326">
    <property type="entry name" value="SH3"/>
    <property type="match status" value="1"/>
</dbReference>
<gene>
    <name evidence="5" type="ORF">EMPS_10529</name>
</gene>
<dbReference type="GO" id="GO:0140278">
    <property type="term" value="P:mitotic division septum assembly"/>
    <property type="evidence" value="ECO:0007669"/>
    <property type="project" value="TreeGrafter"/>
</dbReference>
<feature type="domain" description="SH3" evidence="4">
    <location>
        <begin position="7"/>
        <end position="67"/>
    </location>
</feature>
<feature type="region of interest" description="Disordered" evidence="3">
    <location>
        <begin position="198"/>
        <end position="255"/>
    </location>
</feature>
<dbReference type="PROSITE" id="PS50002">
    <property type="entry name" value="SH3"/>
    <property type="match status" value="1"/>
</dbReference>
<keyword evidence="1 2" id="KW-0728">SH3 domain</keyword>
<feature type="compositionally biased region" description="Low complexity" evidence="3">
    <location>
        <begin position="1498"/>
        <end position="1507"/>
    </location>
</feature>
<feature type="compositionally biased region" description="Low complexity" evidence="3">
    <location>
        <begin position="589"/>
        <end position="616"/>
    </location>
</feature>
<dbReference type="PANTHER" id="PTHR46333">
    <property type="entry name" value="CYTOKINESIS PROTEIN 3"/>
    <property type="match status" value="1"/>
</dbReference>
<dbReference type="OrthoDB" id="6129702at2759"/>
<feature type="region of interest" description="Disordered" evidence="3">
    <location>
        <begin position="382"/>
        <end position="406"/>
    </location>
</feature>
<sequence length="1617" mass="173472">MQNHGLPVLCTVRVVYAFLAKEDGDLNLNKGDIIKVHDNEGGWWKGTLLSSQTYGSFPSNFVEIVNESPQNIIPSARPPQPHLQQQQSRPHSRQSSVDSSKFTKRKPVASSLSSNGNINVPPAAAQQRKNPQAIIGDMTDLQDTLSPSSPSTAPGGKEAILAQPVPNEQHNSDTTQPSGAAAQSRFGQLTSHISQLLGSPASGRSLFGQSVDKPPSLNQESTPDAPASPSSKEEVLKKSDSTSIMTGSFPGVEASPTASTKVSVLVSNEAMYNPHYADKRRSSAVESTSTMNPSRPGVRNKVNNNVLSPTQNVGGHQVGNRYSMPNLVGEIPPPQKQQLDMSDDDMTGGRNLSHAEDPQLPGIMPRSTVPTNYYSQQFMPVQMHHQQHQEHQQQQSGPYPNGAQQEQYDPRYRHSIASFGVQPQSAVDDRLHQLHLHQLQELYSDGCTGSSVRRSELSLENLAKHNRSQGSLGMAGTQDRQSSLYQHPAEAGAAGHGRSLSQVNLRSERSKSFDQQTQQEQQLQRRKAGHHTAPLGRMQPKGSRVPSPGSIVIPQPTKTRPQSSHAAFGQSFVSSPTDSEANSSGLTSPAPTTGTPKGETPTSAGTTMSATSASYSQYQPPRGDFRQKSKTARMPISTSMTMANFAVRKFSVDARGALSNLRAESASQLPNRNRLAREGSVTMANISSLQMAGEEADQKHDRGNESGQDEDISQLGTYTAKKPKATLIRAFKQIINPRKVAEKDAIKNKNEHFAWIEMQKSLKRVNSPEPGKERAPFLNGATAPTMESSNVESPVQDTDPFFALHQCQVIKDPGVVATSGASITSLDIGPNMFAQVDKVARNVNQRSPHMTPQLLSQKYLTRPYSKSPLSKLRVLFVWVSENIRLEGGPVRDVSGGRYKLGPAGDHMSALSAAAVAAGLGSPNMHRSSGTGSSILAPTMASTAVGSPIQYSDPAFTTGMEEFARGFLQDDAPELAQEVLTTRTSKTGEGFANLFAEMALAAGIEDIGVVKGFIKGPMDVFSKEIAPANHAWNVVRIDGQYRFIDCCLASPFHPAHYPNRPQQAASFYFLTSPMDLVMSHFPTFLTYQYVTPSIPPQIFLKMPFVRPAFFELGMNLVDFKRRSRLDIKDDENVEIVIRIDGCGGGPSSGRFGPQGVPGDGVPGGNGMGGNTGGSAACTRTGSGMHGTYGGECLGLGCGEGVELRAEVEAMSLEGKVIRKRALAQVMIWNPYHQLQLQPHLNNGSTLVMPVSGPSKTATLIGGYATGGRGQQGLSVGMQSHHCSGVKVAKIKAVLPPETVEGPNGVRKGVVHIYAGRKVENAPSDATPYSLALTLPIQHTGTMPKTPFNFVLPHFSPYEFYIKAPQSELLYYPHTYKFSVLSLAAQAQAAAASATAVSVAMADNDGIITNTALASATTATFAVTATTAHSALAGIGMVGTVSMAPLYNNNLYHARGGNSGTPPPPPMTMSSTSSTLNRNNPYAQSASTRPPLQHHQKMNSSVSMASTSSLSVSRGQHAVAASNSTNSILSQVDVSCSSNSYGGTLGSTFAVPRPERLVLRTQTNRLYKLVYDPVRQCHEAQVEVKERGIWECVRMDDGGKGRVAREGTGGVVIASWKCV</sequence>
<evidence type="ECO:0000256" key="1">
    <source>
        <dbReference type="ARBA" id="ARBA00022443"/>
    </source>
</evidence>
<dbReference type="InterPro" id="IPR036028">
    <property type="entry name" value="SH3-like_dom_sf"/>
</dbReference>
<organism evidence="5 6">
    <name type="scientific">Entomortierella parvispora</name>
    <dbReference type="NCBI Taxonomy" id="205924"/>
    <lineage>
        <taxon>Eukaryota</taxon>
        <taxon>Fungi</taxon>
        <taxon>Fungi incertae sedis</taxon>
        <taxon>Mucoromycota</taxon>
        <taxon>Mortierellomycotina</taxon>
        <taxon>Mortierellomycetes</taxon>
        <taxon>Mortierellales</taxon>
        <taxon>Mortierellaceae</taxon>
        <taxon>Entomortierella</taxon>
    </lineage>
</organism>
<evidence type="ECO:0000256" key="2">
    <source>
        <dbReference type="PROSITE-ProRule" id="PRU00192"/>
    </source>
</evidence>
<feature type="compositionally biased region" description="Basic and acidic residues" evidence="3">
    <location>
        <begin position="231"/>
        <end position="240"/>
    </location>
</feature>
<dbReference type="InterPro" id="IPR001452">
    <property type="entry name" value="SH3_domain"/>
</dbReference>
<feature type="compositionally biased region" description="Low complexity" evidence="3">
    <location>
        <begin position="82"/>
        <end position="96"/>
    </location>
</feature>
<feature type="region of interest" description="Disordered" evidence="3">
    <location>
        <begin position="468"/>
        <end position="630"/>
    </location>
</feature>
<dbReference type="SUPFAM" id="SSF54001">
    <property type="entry name" value="Cysteine proteinases"/>
    <property type="match status" value="1"/>
</dbReference>
<comment type="caution">
    <text evidence="5">The sequence shown here is derived from an EMBL/GenBank/DDBJ whole genome shotgun (WGS) entry which is preliminary data.</text>
</comment>
<evidence type="ECO:0000313" key="6">
    <source>
        <dbReference type="Proteomes" id="UP000827284"/>
    </source>
</evidence>
<feature type="region of interest" description="Disordered" evidence="3">
    <location>
        <begin position="71"/>
        <end position="130"/>
    </location>
</feature>
<feature type="compositionally biased region" description="Polar residues" evidence="3">
    <location>
        <begin position="396"/>
        <end position="406"/>
    </location>
</feature>
<name>A0A9P3HKC5_9FUNG</name>
<dbReference type="Pfam" id="PF00018">
    <property type="entry name" value="SH3_1"/>
    <property type="match status" value="1"/>
</dbReference>
<feature type="compositionally biased region" description="Polar residues" evidence="3">
    <location>
        <begin position="785"/>
        <end position="794"/>
    </location>
</feature>
<dbReference type="InterPro" id="IPR038765">
    <property type="entry name" value="Papain-like_cys_pep_sf"/>
</dbReference>
<dbReference type="PANTHER" id="PTHR46333:SF2">
    <property type="entry name" value="CYTOKINESIS PROTEIN 3"/>
    <property type="match status" value="1"/>
</dbReference>
<feature type="region of interest" description="Disordered" evidence="3">
    <location>
        <begin position="690"/>
        <end position="718"/>
    </location>
</feature>
<dbReference type="GO" id="GO:0110085">
    <property type="term" value="C:mitotic actomyosin contractile ring"/>
    <property type="evidence" value="ECO:0007669"/>
    <property type="project" value="TreeGrafter"/>
</dbReference>
<proteinExistence type="predicted"/>
<dbReference type="SUPFAM" id="SSF50044">
    <property type="entry name" value="SH3-domain"/>
    <property type="match status" value="1"/>
</dbReference>
<protein>
    <recommendedName>
        <fullName evidence="4">SH3 domain-containing protein</fullName>
    </recommendedName>
</protein>
<keyword evidence="6" id="KW-1185">Reference proteome</keyword>
<dbReference type="EMBL" id="BQFW01000014">
    <property type="protein sequence ID" value="GJJ78170.1"/>
    <property type="molecule type" value="Genomic_DNA"/>
</dbReference>
<evidence type="ECO:0000259" key="4">
    <source>
        <dbReference type="PROSITE" id="PS50002"/>
    </source>
</evidence>
<evidence type="ECO:0000313" key="5">
    <source>
        <dbReference type="EMBL" id="GJJ78170.1"/>
    </source>
</evidence>
<dbReference type="CDD" id="cd00174">
    <property type="entry name" value="SH3"/>
    <property type="match status" value="1"/>
</dbReference>